<dbReference type="EMBL" id="CH981524">
    <property type="protein sequence ID" value="EDK42303.1"/>
    <property type="molecule type" value="Genomic_DNA"/>
</dbReference>
<dbReference type="eggNOG" id="ENOG502SD6J">
    <property type="taxonomic scope" value="Eukaryota"/>
</dbReference>
<reference evidence="1 2" key="1">
    <citation type="journal article" date="2009" name="Nature">
        <title>Evolution of pathogenicity and sexual reproduction in eight Candida genomes.</title>
        <authorList>
            <person name="Butler G."/>
            <person name="Rasmussen M.D."/>
            <person name="Lin M.F."/>
            <person name="Santos M.A."/>
            <person name="Sakthikumar S."/>
            <person name="Munro C.A."/>
            <person name="Rheinbay E."/>
            <person name="Grabherr M."/>
            <person name="Forche A."/>
            <person name="Reedy J.L."/>
            <person name="Agrafioti I."/>
            <person name="Arnaud M.B."/>
            <person name="Bates S."/>
            <person name="Brown A.J."/>
            <person name="Brunke S."/>
            <person name="Costanzo M.C."/>
            <person name="Fitzpatrick D.A."/>
            <person name="de Groot P.W."/>
            <person name="Harris D."/>
            <person name="Hoyer L.L."/>
            <person name="Hube B."/>
            <person name="Klis F.M."/>
            <person name="Kodira C."/>
            <person name="Lennard N."/>
            <person name="Logue M.E."/>
            <person name="Martin R."/>
            <person name="Neiman A.M."/>
            <person name="Nikolaou E."/>
            <person name="Quail M.A."/>
            <person name="Quinn J."/>
            <person name="Santos M.C."/>
            <person name="Schmitzberger F.F."/>
            <person name="Sherlock G."/>
            <person name="Shah P."/>
            <person name="Silverstein K.A."/>
            <person name="Skrzypek M.S."/>
            <person name="Soll D."/>
            <person name="Staggs R."/>
            <person name="Stansfield I."/>
            <person name="Stumpf M.P."/>
            <person name="Sudbery P.E."/>
            <person name="Srikantha T."/>
            <person name="Zeng Q."/>
            <person name="Berman J."/>
            <person name="Berriman M."/>
            <person name="Heitman J."/>
            <person name="Gow N.A."/>
            <person name="Lorenz M.C."/>
            <person name="Birren B.W."/>
            <person name="Kellis M."/>
            <person name="Cuomo C.A."/>
        </authorList>
    </citation>
    <scope>NUCLEOTIDE SEQUENCE [LARGE SCALE GENOMIC DNA]</scope>
    <source>
        <strain evidence="2">ATCC 11503 / BCRC 21390 / CBS 2605 / JCM 1781 / NBRC 1676 / NRRL YB-4239</strain>
    </source>
</reference>
<keyword evidence="2" id="KW-1185">Reference proteome</keyword>
<dbReference type="GeneID" id="5235311"/>
<proteinExistence type="predicted"/>
<dbReference type="STRING" id="379508.A5DSZ5"/>
<dbReference type="AlphaFoldDB" id="A5DSZ5"/>
<dbReference type="Pfam" id="PF13233">
    <property type="entry name" value="Complex1_LYR_2"/>
    <property type="match status" value="1"/>
</dbReference>
<organism evidence="1 2">
    <name type="scientific">Lodderomyces elongisporus (strain ATCC 11503 / CBS 2605 / JCM 1781 / NBRC 1676 / NRRL YB-4239)</name>
    <name type="common">Yeast</name>
    <name type="synonym">Saccharomyces elongisporus</name>
    <dbReference type="NCBI Taxonomy" id="379508"/>
    <lineage>
        <taxon>Eukaryota</taxon>
        <taxon>Fungi</taxon>
        <taxon>Dikarya</taxon>
        <taxon>Ascomycota</taxon>
        <taxon>Saccharomycotina</taxon>
        <taxon>Pichiomycetes</taxon>
        <taxon>Debaryomycetaceae</taxon>
        <taxon>Candida/Lodderomyces clade</taxon>
        <taxon>Lodderomyces</taxon>
    </lineage>
</organism>
<dbReference type="VEuPathDB" id="FungiDB:LELG_00481"/>
<evidence type="ECO:0000313" key="1">
    <source>
        <dbReference type="EMBL" id="EDK42303.1"/>
    </source>
</evidence>
<dbReference type="PANTHER" id="PTHR28015">
    <property type="entry name" value="ATP SYNTHASE ASSEMBLY FACTOR FMC1, MITOCHONDRIAL"/>
    <property type="match status" value="1"/>
</dbReference>
<dbReference type="InParanoid" id="A5DSZ5"/>
<protein>
    <recommendedName>
        <fullName evidence="3">ATP synthase assembly factor FMC1, mitochondrial</fullName>
    </recommendedName>
</protein>
<evidence type="ECO:0008006" key="3">
    <source>
        <dbReference type="Google" id="ProtNLM"/>
    </source>
</evidence>
<dbReference type="OrthoDB" id="15893at2759"/>
<dbReference type="KEGG" id="lel:PVL30_000470"/>
<dbReference type="HOGENOM" id="CLU_128881_1_0_1"/>
<dbReference type="PANTHER" id="PTHR28015:SF1">
    <property type="entry name" value="ATP SYNTHASE ASSEMBLY FACTOR FMC1, MITOCHONDRIAL"/>
    <property type="match status" value="1"/>
</dbReference>
<gene>
    <name evidence="1" type="ORF">LELG_00481</name>
</gene>
<name>A5DSZ5_LODEL</name>
<dbReference type="GO" id="GO:0005759">
    <property type="term" value="C:mitochondrial matrix"/>
    <property type="evidence" value="ECO:0007669"/>
    <property type="project" value="TreeGrafter"/>
</dbReference>
<dbReference type="InterPro" id="IPR039196">
    <property type="entry name" value="Fmc1"/>
</dbReference>
<dbReference type="FunCoup" id="A5DSZ5">
    <property type="interactions" value="61"/>
</dbReference>
<accession>A5DSZ5</accession>
<dbReference type="OMA" id="HRVGFEL"/>
<sequence>MTIAQKTFPTFKQLYRKISQELLTYENKNLALHSKQETKKLHALYTYKKHLLQKQNQLTNEMDAKLKELAANPEGKKNTELKDLKLLNNIVDDKPGINLSYELNNLQNVATYLQNQREYFDLLVRYNPGLMMDQQENVNRTANRVGLEVPE</sequence>
<evidence type="ECO:0000313" key="2">
    <source>
        <dbReference type="Proteomes" id="UP000001996"/>
    </source>
</evidence>
<dbReference type="GO" id="GO:0033615">
    <property type="term" value="P:mitochondrial proton-transporting ATP synthase complex assembly"/>
    <property type="evidence" value="ECO:0007669"/>
    <property type="project" value="InterPro"/>
</dbReference>
<dbReference type="Proteomes" id="UP000001996">
    <property type="component" value="Unassembled WGS sequence"/>
</dbReference>